<dbReference type="InterPro" id="IPR046341">
    <property type="entry name" value="SET_dom_sf"/>
</dbReference>
<evidence type="ECO:0000313" key="3">
    <source>
        <dbReference type="Proteomes" id="UP000006906"/>
    </source>
</evidence>
<feature type="region of interest" description="Disordered" evidence="1">
    <location>
        <begin position="180"/>
        <end position="203"/>
    </location>
</feature>
<dbReference type="SUPFAM" id="SSF82199">
    <property type="entry name" value="SET domain"/>
    <property type="match status" value="1"/>
</dbReference>
<dbReference type="Proteomes" id="UP000006906">
    <property type="component" value="Chromosome 16"/>
</dbReference>
<feature type="region of interest" description="Disordered" evidence="1">
    <location>
        <begin position="625"/>
        <end position="659"/>
    </location>
</feature>
<reference evidence="2 3" key="1">
    <citation type="journal article" date="2007" name="Science">
        <title>The Chlamydomonas genome reveals the evolution of key animal and plant functions.</title>
        <authorList>
            <person name="Merchant S.S."/>
            <person name="Prochnik S.E."/>
            <person name="Vallon O."/>
            <person name="Harris E.H."/>
            <person name="Karpowicz S.J."/>
            <person name="Witman G.B."/>
            <person name="Terry A."/>
            <person name="Salamov A."/>
            <person name="Fritz-Laylin L.K."/>
            <person name="Marechal-Drouard L."/>
            <person name="Marshall W.F."/>
            <person name="Qu L.H."/>
            <person name="Nelson D.R."/>
            <person name="Sanderfoot A.A."/>
            <person name="Spalding M.H."/>
            <person name="Kapitonov V.V."/>
            <person name="Ren Q."/>
            <person name="Ferris P."/>
            <person name="Lindquist E."/>
            <person name="Shapiro H."/>
            <person name="Lucas S.M."/>
            <person name="Grimwood J."/>
            <person name="Schmutz J."/>
            <person name="Cardol P."/>
            <person name="Cerutti H."/>
            <person name="Chanfreau G."/>
            <person name="Chen C.L."/>
            <person name="Cognat V."/>
            <person name="Croft M.T."/>
            <person name="Dent R."/>
            <person name="Dutcher S."/>
            <person name="Fernandez E."/>
            <person name="Fukuzawa H."/>
            <person name="Gonzalez-Ballester D."/>
            <person name="Gonzalez-Halphen D."/>
            <person name="Hallmann A."/>
            <person name="Hanikenne M."/>
            <person name="Hippler M."/>
            <person name="Inwood W."/>
            <person name="Jabbari K."/>
            <person name="Kalanon M."/>
            <person name="Kuras R."/>
            <person name="Lefebvre P.A."/>
            <person name="Lemaire S.D."/>
            <person name="Lobanov A.V."/>
            <person name="Lohr M."/>
            <person name="Manuell A."/>
            <person name="Meier I."/>
            <person name="Mets L."/>
            <person name="Mittag M."/>
            <person name="Mittelmeier T."/>
            <person name="Moroney J.V."/>
            <person name="Moseley J."/>
            <person name="Napoli C."/>
            <person name="Nedelcu A.M."/>
            <person name="Niyogi K."/>
            <person name="Novoselov S.V."/>
            <person name="Paulsen I.T."/>
            <person name="Pazour G."/>
            <person name="Purton S."/>
            <person name="Ral J.P."/>
            <person name="Riano-Pachon D.M."/>
            <person name="Riekhof W."/>
            <person name="Rymarquis L."/>
            <person name="Schroda M."/>
            <person name="Stern D."/>
            <person name="Umen J."/>
            <person name="Willows R."/>
            <person name="Wilson N."/>
            <person name="Zimmer S.L."/>
            <person name="Allmer J."/>
            <person name="Balk J."/>
            <person name="Bisova K."/>
            <person name="Chen C.J."/>
            <person name="Elias M."/>
            <person name="Gendler K."/>
            <person name="Hauser C."/>
            <person name="Lamb M.R."/>
            <person name="Ledford H."/>
            <person name="Long J.C."/>
            <person name="Minagawa J."/>
            <person name="Page M.D."/>
            <person name="Pan J."/>
            <person name="Pootakham W."/>
            <person name="Roje S."/>
            <person name="Rose A."/>
            <person name="Stahlberg E."/>
            <person name="Terauchi A.M."/>
            <person name="Yang P."/>
            <person name="Ball S."/>
            <person name="Bowler C."/>
            <person name="Dieckmann C.L."/>
            <person name="Gladyshev V.N."/>
            <person name="Green P."/>
            <person name="Jorgensen R."/>
            <person name="Mayfield S."/>
            <person name="Mueller-Roeber B."/>
            <person name="Rajamani S."/>
            <person name="Sayre R.T."/>
            <person name="Brokstein P."/>
            <person name="Dubchak I."/>
            <person name="Goodstein D."/>
            <person name="Hornick L."/>
            <person name="Huang Y.W."/>
            <person name="Jhaveri J."/>
            <person name="Luo Y."/>
            <person name="Martinez D."/>
            <person name="Ngau W.C."/>
            <person name="Otillar B."/>
            <person name="Poliakov A."/>
            <person name="Porter A."/>
            <person name="Szajkowski L."/>
            <person name="Werner G."/>
            <person name="Zhou K."/>
            <person name="Grigoriev I.V."/>
            <person name="Rokhsar D.S."/>
            <person name="Grossman A.R."/>
        </authorList>
    </citation>
    <scope>NUCLEOTIDE SEQUENCE [LARGE SCALE GENOMIC DNA]</scope>
    <source>
        <strain evidence="3">CC-503</strain>
    </source>
</reference>
<dbReference type="Gramene" id="PNW72449">
    <property type="protein sequence ID" value="PNW72449"/>
    <property type="gene ID" value="CHLRE_16g681014v5"/>
</dbReference>
<proteinExistence type="predicted"/>
<name>A0A2K3CVZ4_CHLRE</name>
<feature type="region of interest" description="Disordered" evidence="1">
    <location>
        <begin position="959"/>
        <end position="979"/>
    </location>
</feature>
<dbReference type="EMBL" id="CM008977">
    <property type="protein sequence ID" value="PNW72449.1"/>
    <property type="molecule type" value="Genomic_DNA"/>
</dbReference>
<dbReference type="InParanoid" id="A0A2K3CVZ4"/>
<dbReference type="RefSeq" id="XP_042916245.1">
    <property type="nucleotide sequence ID" value="XM_043071421.1"/>
</dbReference>
<dbReference type="KEGG" id="cre:CHLRE_16g681014v5"/>
<dbReference type="CDD" id="cd08161">
    <property type="entry name" value="SET"/>
    <property type="match status" value="1"/>
</dbReference>
<feature type="compositionally biased region" description="Gly residues" evidence="1">
    <location>
        <begin position="425"/>
        <end position="436"/>
    </location>
</feature>
<feature type="region of interest" description="Disordered" evidence="1">
    <location>
        <begin position="695"/>
        <end position="769"/>
    </location>
</feature>
<feature type="compositionally biased region" description="Low complexity" evidence="1">
    <location>
        <begin position="695"/>
        <end position="705"/>
    </location>
</feature>
<protein>
    <recommendedName>
        <fullName evidence="4">SET domain-containing protein</fullName>
    </recommendedName>
</protein>
<accession>A0A2K3CVZ4</accession>
<dbReference type="GeneID" id="5724433"/>
<dbReference type="PaxDb" id="3055-EDO99162"/>
<organism evidence="2 3">
    <name type="scientific">Chlamydomonas reinhardtii</name>
    <name type="common">Chlamydomonas smithii</name>
    <dbReference type="NCBI Taxonomy" id="3055"/>
    <lineage>
        <taxon>Eukaryota</taxon>
        <taxon>Viridiplantae</taxon>
        <taxon>Chlorophyta</taxon>
        <taxon>core chlorophytes</taxon>
        <taxon>Chlorophyceae</taxon>
        <taxon>CS clade</taxon>
        <taxon>Chlamydomonadales</taxon>
        <taxon>Chlamydomonadaceae</taxon>
        <taxon>Chlamydomonas</taxon>
    </lineage>
</organism>
<dbReference type="Gene3D" id="2.170.270.10">
    <property type="entry name" value="SET domain"/>
    <property type="match status" value="1"/>
</dbReference>
<feature type="region of interest" description="Disordered" evidence="1">
    <location>
        <begin position="92"/>
        <end position="118"/>
    </location>
</feature>
<keyword evidence="3" id="KW-1185">Reference proteome</keyword>
<dbReference type="OrthoDB" id="540791at2759"/>
<evidence type="ECO:0000313" key="2">
    <source>
        <dbReference type="EMBL" id="PNW72449.1"/>
    </source>
</evidence>
<feature type="compositionally biased region" description="Acidic residues" evidence="1">
    <location>
        <begin position="721"/>
        <end position="731"/>
    </location>
</feature>
<evidence type="ECO:0000256" key="1">
    <source>
        <dbReference type="SAM" id="MobiDB-lite"/>
    </source>
</evidence>
<dbReference type="ExpressionAtlas" id="A0A2K3CVZ4">
    <property type="expression patterns" value="baseline"/>
</dbReference>
<feature type="region of interest" description="Disordered" evidence="1">
    <location>
        <begin position="356"/>
        <end position="456"/>
    </location>
</feature>
<evidence type="ECO:0008006" key="4">
    <source>
        <dbReference type="Google" id="ProtNLM"/>
    </source>
</evidence>
<gene>
    <name evidence="2" type="ORF">CHLRE_16g681014v5</name>
</gene>
<feature type="region of interest" description="Disordered" evidence="1">
    <location>
        <begin position="1422"/>
        <end position="1450"/>
    </location>
</feature>
<sequence>MQQAAPESNSTSSSAEGIYAAVQRLGQAYVMAGMVGTSVPSGQAAEPRLHGQRAADISDEGDTFVGPGQAGVTGELLEAALCRSGPAASSLTTVPKPLHGESGGDSSSALGRAQGLPGSPILKQELEQQEADQLSGGIAAGRPGLGVADAETGNADALADDWVKQEAELAVDADVASGAAAAPQASNEDAAVDDADPEIGPAPLPHHDLSPVVDADDPDDDADAIHACGDDSAHRLRYLGAGAYRLPLGALPLFPPEKVAMAAVEPTVITLCYQAAGEPDSAPLRQHQAALRIYTYEHRKTVHITRMSGLAGRVEGVVTPHVGSTLGLWGLDDGRVMVGAVDVGAEAQDAAGLAGGAAAAGHGGAGQGRGRHSHALAGRMGLPPSGARRGGVPGGRDRGLHEYGASGNSQQRAGGGAGRSSTDGSAGGSAGGGISSAGGSARWTPQALEHTGRRTVDGTEEMMGTIPAEWRVNARGPYRLTSFGGGTFGLPLSGLSVFPPQAVSAATVQPTTVTLWYMALSSVAANAALGLEALQRYDAALRVYNYEHRRVAHLTRMKSLLDTIAGGAPATGGVLCLWRLADGRLLVTVAEAAGGGGMGNGVGAGGSKASAGVAAGAAGTAVSGATSRRAGASKARQPRGSKAAPSASEVGSLDDLPGAWEEELPDTATWALNAMAAAAAGQPVPAAVAATAAAAAAPARSAPARRGGGAGGRRRGRGASYEEEDDDEAEEEHTAHTRDVAEEEGSEAAGSDAADGNEEAPKGSAGPRDLWFNGTGIYLPRDTANLLPPSVRGTATEESAPLTLWFRAAVDGAADADAPLRRFTRSRLRVSPSGSATISGSSEMVREVAGDMWDSSSKRLEMWLWRMEDGRCVVTQQHVPPPTQSSGWHLPPAVHVQTLARRTQQPAQPAAAASQAQVLSQALLLHQQQQAQQQQQQQLLLLQRQQQLQWAQQQLSRAGLGRPPLGPRGQSGLADAAAASLGQQDAQDAWIGPQSGYVPPLGGLLRGLVAAGAGGANSSANLPATSITHLHGFLPHGSRLPPLQPGELRLCGLTFHPELAAGVRRAMAAWQASAVARTRQEADPAIEQIEIPGVGPDPGTGQGAANPTAQVLYRYGLNAELISSQVAGLLGLGAGRGWDTPLPTEGPMELSTQLVEPCQDVARGGAGLRAARRIGRSTVLGVVTGYVMPAAVAARFVSQGYRHVNNPVRAQLEAEVAEVGLGDVAPAWQVLAGAFRLPVPGLEGELQWAAGGASSAAGHFNQPLELNMLGYGNLAALINDPRVEPRAWVEGNDVEDESGVAEMTANCAVLPVSVRGLLLPVLVTIRSVAAGEQLLRDYGAAWWRQLARPWEVLSVATEVAEARAGAAAAAAAGGLAGAHAAAPVSSYDEAVARQARLQQQLHLQLQAAAVAARGGDLYTLDLGRQPATGKRQHPEAGSRSVSPETQRRCL</sequence>